<dbReference type="AlphaFoldDB" id="A0A482VGT8"/>
<proteinExistence type="predicted"/>
<protein>
    <submittedName>
        <fullName evidence="1">Uncharacterized protein</fullName>
    </submittedName>
</protein>
<gene>
    <name evidence="1" type="ORF">BDFB_011022</name>
</gene>
<comment type="caution">
    <text evidence="1">The sequence shown here is derived from an EMBL/GenBank/DDBJ whole genome shotgun (WGS) entry which is preliminary data.</text>
</comment>
<evidence type="ECO:0000313" key="1">
    <source>
        <dbReference type="EMBL" id="RZC27678.1"/>
    </source>
</evidence>
<dbReference type="Proteomes" id="UP000292052">
    <property type="component" value="Unassembled WGS sequence"/>
</dbReference>
<accession>A0A482VGT8</accession>
<evidence type="ECO:0000313" key="2">
    <source>
        <dbReference type="Proteomes" id="UP000292052"/>
    </source>
</evidence>
<name>A0A482VGT8_ASBVE</name>
<keyword evidence="2" id="KW-1185">Reference proteome</keyword>
<dbReference type="EMBL" id="QDEB01103285">
    <property type="protein sequence ID" value="RZC27678.1"/>
    <property type="molecule type" value="Genomic_DNA"/>
</dbReference>
<dbReference type="OrthoDB" id="6803558at2759"/>
<feature type="non-terminal residue" evidence="1">
    <location>
        <position position="1"/>
    </location>
</feature>
<reference evidence="1 2" key="1">
    <citation type="submission" date="2017-03" db="EMBL/GenBank/DDBJ databases">
        <title>Genome of the blue death feigning beetle - Asbolus verrucosus.</title>
        <authorList>
            <person name="Rider S.D."/>
        </authorList>
    </citation>
    <scope>NUCLEOTIDE SEQUENCE [LARGE SCALE GENOMIC DNA]</scope>
    <source>
        <strain evidence="1">Butters</strain>
        <tissue evidence="1">Head and leg muscle</tissue>
    </source>
</reference>
<sequence length="84" mass="9975">VMVFTNHQKRCTLEMYFRNGQKINGEYVYSFRDAFEDFYEEFPNVAVHYDMFSRALCHLKLGVWAAISKRPIIGPIFFESDNPK</sequence>
<organism evidence="1 2">
    <name type="scientific">Asbolus verrucosus</name>
    <name type="common">Desert ironclad beetle</name>
    <dbReference type="NCBI Taxonomy" id="1661398"/>
    <lineage>
        <taxon>Eukaryota</taxon>
        <taxon>Metazoa</taxon>
        <taxon>Ecdysozoa</taxon>
        <taxon>Arthropoda</taxon>
        <taxon>Hexapoda</taxon>
        <taxon>Insecta</taxon>
        <taxon>Pterygota</taxon>
        <taxon>Neoptera</taxon>
        <taxon>Endopterygota</taxon>
        <taxon>Coleoptera</taxon>
        <taxon>Polyphaga</taxon>
        <taxon>Cucujiformia</taxon>
        <taxon>Tenebrionidae</taxon>
        <taxon>Pimeliinae</taxon>
        <taxon>Asbolus</taxon>
    </lineage>
</organism>